<dbReference type="EMBL" id="QRVK01000031">
    <property type="protein sequence ID" value="RGS39568.1"/>
    <property type="molecule type" value="Genomic_DNA"/>
</dbReference>
<evidence type="ECO:0008006" key="3">
    <source>
        <dbReference type="Google" id="ProtNLM"/>
    </source>
</evidence>
<name>A0A412IND8_9FIRM</name>
<dbReference type="InterPro" id="IPR036527">
    <property type="entry name" value="SCP2_sterol-bd_dom_sf"/>
</dbReference>
<dbReference type="Proteomes" id="UP000283295">
    <property type="component" value="Unassembled WGS sequence"/>
</dbReference>
<dbReference type="SUPFAM" id="SSF55718">
    <property type="entry name" value="SCP-like"/>
    <property type="match status" value="1"/>
</dbReference>
<evidence type="ECO:0000313" key="1">
    <source>
        <dbReference type="EMBL" id="RGS39568.1"/>
    </source>
</evidence>
<sequence length="131" mass="14527">MTYSECADHIGGILGKIDWSDTEDCSLQFNIIGSDNGVFYIIIRDHEADIKVIGSGESGETEKYGDSYEKTYGHTYNVKIVVTAPVLSRLLMKVIDPIYAYTTGKFKMMGEVALGRKVLIKLCDVCDTKSI</sequence>
<dbReference type="AlphaFoldDB" id="A0A412IND8"/>
<accession>A0A412IND8</accession>
<gene>
    <name evidence="1" type="ORF">DWX94_10685</name>
</gene>
<evidence type="ECO:0000313" key="2">
    <source>
        <dbReference type="Proteomes" id="UP000283295"/>
    </source>
</evidence>
<organism evidence="1 2">
    <name type="scientific">Coprococcus eutactus</name>
    <dbReference type="NCBI Taxonomy" id="33043"/>
    <lineage>
        <taxon>Bacteria</taxon>
        <taxon>Bacillati</taxon>
        <taxon>Bacillota</taxon>
        <taxon>Clostridia</taxon>
        <taxon>Lachnospirales</taxon>
        <taxon>Lachnospiraceae</taxon>
        <taxon>Coprococcus</taxon>
    </lineage>
</organism>
<reference evidence="1 2" key="1">
    <citation type="submission" date="2018-08" db="EMBL/GenBank/DDBJ databases">
        <title>A genome reference for cultivated species of the human gut microbiota.</title>
        <authorList>
            <person name="Zou Y."/>
            <person name="Xue W."/>
            <person name="Luo G."/>
        </authorList>
    </citation>
    <scope>NUCLEOTIDE SEQUENCE [LARGE SCALE GENOMIC DNA]</scope>
    <source>
        <strain evidence="1 2">AF22-21</strain>
    </source>
</reference>
<comment type="caution">
    <text evidence="1">The sequence shown here is derived from an EMBL/GenBank/DDBJ whole genome shotgun (WGS) entry which is preliminary data.</text>
</comment>
<proteinExistence type="predicted"/>
<protein>
    <recommendedName>
        <fullName evidence="3">SCP2 domain-containing protein</fullName>
    </recommendedName>
</protein>
<dbReference type="OrthoDB" id="9804656at2"/>